<dbReference type="GO" id="GO:0016020">
    <property type="term" value="C:membrane"/>
    <property type="evidence" value="ECO:0007669"/>
    <property type="project" value="UniProtKB-SubCell"/>
</dbReference>
<dbReference type="GO" id="GO:0005783">
    <property type="term" value="C:endoplasmic reticulum"/>
    <property type="evidence" value="ECO:0007669"/>
    <property type="project" value="TreeGrafter"/>
</dbReference>
<comment type="similarity">
    <text evidence="9">Belongs to the DHHC palmitoyltransferase family. PFA5 subfamily.</text>
</comment>
<dbReference type="PANTHER" id="PTHR22883">
    <property type="entry name" value="ZINC FINGER DHHC DOMAIN CONTAINING PROTEIN"/>
    <property type="match status" value="1"/>
</dbReference>
<comment type="catalytic activity">
    <reaction evidence="10 11">
        <text>L-cysteinyl-[protein] + hexadecanoyl-CoA = S-hexadecanoyl-L-cysteinyl-[protein] + CoA</text>
        <dbReference type="Rhea" id="RHEA:36683"/>
        <dbReference type="Rhea" id="RHEA-COMP:10131"/>
        <dbReference type="Rhea" id="RHEA-COMP:11032"/>
        <dbReference type="ChEBI" id="CHEBI:29950"/>
        <dbReference type="ChEBI" id="CHEBI:57287"/>
        <dbReference type="ChEBI" id="CHEBI:57379"/>
        <dbReference type="ChEBI" id="CHEBI:74151"/>
        <dbReference type="EC" id="2.3.1.225"/>
    </reaction>
</comment>
<protein>
    <recommendedName>
        <fullName evidence="11">Palmitoyltransferase</fullName>
        <ecNumber evidence="11">2.3.1.225</ecNumber>
    </recommendedName>
</protein>
<feature type="domain" description="Palmitoyltransferase DHHC" evidence="13">
    <location>
        <begin position="152"/>
        <end position="274"/>
    </location>
</feature>
<dbReference type="PROSITE" id="PS50216">
    <property type="entry name" value="DHHC"/>
    <property type="match status" value="1"/>
</dbReference>
<evidence type="ECO:0000256" key="5">
    <source>
        <dbReference type="ARBA" id="ARBA00023136"/>
    </source>
</evidence>
<evidence type="ECO:0000313" key="15">
    <source>
        <dbReference type="Proteomes" id="UP000759537"/>
    </source>
</evidence>
<dbReference type="InterPro" id="IPR001594">
    <property type="entry name" value="Palmitoyltrfase_DHHC"/>
</dbReference>
<feature type="transmembrane region" description="Helical" evidence="11">
    <location>
        <begin position="237"/>
        <end position="265"/>
    </location>
</feature>
<keyword evidence="4 11" id="KW-1133">Transmembrane helix</keyword>
<reference evidence="14" key="2">
    <citation type="journal article" date="2020" name="Nat. Commun.">
        <title>Large-scale genome sequencing of mycorrhizal fungi provides insights into the early evolution of symbiotic traits.</title>
        <authorList>
            <person name="Miyauchi S."/>
            <person name="Kiss E."/>
            <person name="Kuo A."/>
            <person name="Drula E."/>
            <person name="Kohler A."/>
            <person name="Sanchez-Garcia M."/>
            <person name="Morin E."/>
            <person name="Andreopoulos B."/>
            <person name="Barry K.W."/>
            <person name="Bonito G."/>
            <person name="Buee M."/>
            <person name="Carver A."/>
            <person name="Chen C."/>
            <person name="Cichocki N."/>
            <person name="Clum A."/>
            <person name="Culley D."/>
            <person name="Crous P.W."/>
            <person name="Fauchery L."/>
            <person name="Girlanda M."/>
            <person name="Hayes R.D."/>
            <person name="Keri Z."/>
            <person name="LaButti K."/>
            <person name="Lipzen A."/>
            <person name="Lombard V."/>
            <person name="Magnuson J."/>
            <person name="Maillard F."/>
            <person name="Murat C."/>
            <person name="Nolan M."/>
            <person name="Ohm R.A."/>
            <person name="Pangilinan J."/>
            <person name="Pereira M.F."/>
            <person name="Perotto S."/>
            <person name="Peter M."/>
            <person name="Pfister S."/>
            <person name="Riley R."/>
            <person name="Sitrit Y."/>
            <person name="Stielow J.B."/>
            <person name="Szollosi G."/>
            <person name="Zifcakova L."/>
            <person name="Stursova M."/>
            <person name="Spatafora J.W."/>
            <person name="Tedersoo L."/>
            <person name="Vaario L.M."/>
            <person name="Yamada A."/>
            <person name="Yan M."/>
            <person name="Wang P."/>
            <person name="Xu J."/>
            <person name="Bruns T."/>
            <person name="Baldrian P."/>
            <person name="Vilgalys R."/>
            <person name="Dunand C."/>
            <person name="Henrissat B."/>
            <person name="Grigoriev I.V."/>
            <person name="Hibbett D."/>
            <person name="Nagy L.G."/>
            <person name="Martin F.M."/>
        </authorList>
    </citation>
    <scope>NUCLEOTIDE SEQUENCE</scope>
    <source>
        <strain evidence="14">Prilba</strain>
    </source>
</reference>
<gene>
    <name evidence="14" type="ORF">DFH94DRAFT_757910</name>
</gene>
<keyword evidence="2 11" id="KW-0808">Transferase</keyword>
<evidence type="ECO:0000259" key="13">
    <source>
        <dbReference type="Pfam" id="PF01529"/>
    </source>
</evidence>
<dbReference type="GO" id="GO:0006612">
    <property type="term" value="P:protein targeting to membrane"/>
    <property type="evidence" value="ECO:0007669"/>
    <property type="project" value="TreeGrafter"/>
</dbReference>
<accession>A0A9P5T5L7</accession>
<evidence type="ECO:0000313" key="14">
    <source>
        <dbReference type="EMBL" id="KAF8476736.1"/>
    </source>
</evidence>
<evidence type="ECO:0000256" key="11">
    <source>
        <dbReference type="RuleBase" id="RU079119"/>
    </source>
</evidence>
<evidence type="ECO:0000256" key="8">
    <source>
        <dbReference type="ARBA" id="ARBA00023315"/>
    </source>
</evidence>
<evidence type="ECO:0000256" key="3">
    <source>
        <dbReference type="ARBA" id="ARBA00022692"/>
    </source>
</evidence>
<dbReference type="EC" id="2.3.1.225" evidence="11"/>
<keyword evidence="6" id="KW-0564">Palmitate</keyword>
<comment type="domain">
    <text evidence="11">The DHHC domain is required for palmitoyltransferase activity.</text>
</comment>
<dbReference type="EMBL" id="WHVB01000014">
    <property type="protein sequence ID" value="KAF8476736.1"/>
    <property type="molecule type" value="Genomic_DNA"/>
</dbReference>
<proteinExistence type="inferred from homology"/>
<dbReference type="Pfam" id="PF01529">
    <property type="entry name" value="DHHC"/>
    <property type="match status" value="1"/>
</dbReference>
<evidence type="ECO:0000256" key="6">
    <source>
        <dbReference type="ARBA" id="ARBA00023139"/>
    </source>
</evidence>
<dbReference type="InterPro" id="IPR039859">
    <property type="entry name" value="PFA4/ZDH16/20/ERF2-like"/>
</dbReference>
<keyword evidence="3 11" id="KW-0812">Transmembrane</keyword>
<keyword evidence="8 11" id="KW-0012">Acyltransferase</keyword>
<evidence type="ECO:0000256" key="9">
    <source>
        <dbReference type="ARBA" id="ARBA00038298"/>
    </source>
</evidence>
<evidence type="ECO:0000256" key="4">
    <source>
        <dbReference type="ARBA" id="ARBA00022989"/>
    </source>
</evidence>
<dbReference type="PANTHER" id="PTHR22883:SF23">
    <property type="entry name" value="PALMITOYLTRANSFERASE ZDHHC6"/>
    <property type="match status" value="1"/>
</dbReference>
<evidence type="ECO:0000256" key="1">
    <source>
        <dbReference type="ARBA" id="ARBA00004141"/>
    </source>
</evidence>
<dbReference type="GO" id="GO:0005794">
    <property type="term" value="C:Golgi apparatus"/>
    <property type="evidence" value="ECO:0007669"/>
    <property type="project" value="TreeGrafter"/>
</dbReference>
<dbReference type="GO" id="GO:0019706">
    <property type="term" value="F:protein-cysteine S-palmitoyltransferase activity"/>
    <property type="evidence" value="ECO:0007669"/>
    <property type="project" value="UniProtKB-EC"/>
</dbReference>
<dbReference type="AlphaFoldDB" id="A0A9P5T5L7"/>
<comment type="subcellular location">
    <subcellularLocation>
        <location evidence="1">Membrane</location>
        <topology evidence="1">Multi-pass membrane protein</topology>
    </subcellularLocation>
</comment>
<evidence type="ECO:0000256" key="7">
    <source>
        <dbReference type="ARBA" id="ARBA00023288"/>
    </source>
</evidence>
<dbReference type="Proteomes" id="UP000759537">
    <property type="component" value="Unassembled WGS sequence"/>
</dbReference>
<name>A0A9P5T5L7_9AGAM</name>
<keyword evidence="15" id="KW-1185">Reference proteome</keyword>
<feature type="region of interest" description="Disordered" evidence="12">
    <location>
        <begin position="1"/>
        <end position="35"/>
    </location>
</feature>
<feature type="transmembrane region" description="Helical" evidence="11">
    <location>
        <begin position="46"/>
        <end position="67"/>
    </location>
</feature>
<feature type="transmembrane region" description="Helical" evidence="11">
    <location>
        <begin position="199"/>
        <end position="225"/>
    </location>
</feature>
<evidence type="ECO:0000256" key="12">
    <source>
        <dbReference type="SAM" id="MobiDB-lite"/>
    </source>
</evidence>
<evidence type="ECO:0000256" key="10">
    <source>
        <dbReference type="ARBA" id="ARBA00048048"/>
    </source>
</evidence>
<feature type="transmembrane region" description="Helical" evidence="11">
    <location>
        <begin position="79"/>
        <end position="104"/>
    </location>
</feature>
<sequence>MSNSRPLPLLSFEPGSLPPIRGRSDNDYDADDDGDRPGNPRRWYHYVPLCIVVLLLLAPHPSIFHVLLNYHYLTLRAPLYFVVHLLIIYAFSFLAFSSLIACVARDPGPVPEAKSEDPHDVGGSSGGGGGEISIEDALLSTAPPSDDYLQPGRWCRICWKPKPERAHHCSQCGRCVLKMDHHCPWLGAKCIGFRTYPSFLHFLASVTFLAAYVSVVCIRGLVFAFSKPLAINELTPVHMLLLSFAGCAFTLVMGSFLGYHVYLVLTNQTTLEHISPFYLLNHLPPLPPSRLSSPPQERQLAYPQRRAVRAAHSRLRLYDVGWRRNTAQVFGSGTGLGPKRCWFAAWAARLLWGGNSCGSGTQFPRNSHAEDVLVELAAELVRLENNTDRS</sequence>
<dbReference type="OrthoDB" id="9909019at2759"/>
<keyword evidence="7" id="KW-0449">Lipoprotein</keyword>
<organism evidence="14 15">
    <name type="scientific">Russula ochroleuca</name>
    <dbReference type="NCBI Taxonomy" id="152965"/>
    <lineage>
        <taxon>Eukaryota</taxon>
        <taxon>Fungi</taxon>
        <taxon>Dikarya</taxon>
        <taxon>Basidiomycota</taxon>
        <taxon>Agaricomycotina</taxon>
        <taxon>Agaricomycetes</taxon>
        <taxon>Russulales</taxon>
        <taxon>Russulaceae</taxon>
        <taxon>Russula</taxon>
    </lineage>
</organism>
<keyword evidence="5 11" id="KW-0472">Membrane</keyword>
<comment type="caution">
    <text evidence="14">The sequence shown here is derived from an EMBL/GenBank/DDBJ whole genome shotgun (WGS) entry which is preliminary data.</text>
</comment>
<reference evidence="14" key="1">
    <citation type="submission" date="2019-10" db="EMBL/GenBank/DDBJ databases">
        <authorList>
            <consortium name="DOE Joint Genome Institute"/>
            <person name="Kuo A."/>
            <person name="Miyauchi S."/>
            <person name="Kiss E."/>
            <person name="Drula E."/>
            <person name="Kohler A."/>
            <person name="Sanchez-Garcia M."/>
            <person name="Andreopoulos B."/>
            <person name="Barry K.W."/>
            <person name="Bonito G."/>
            <person name="Buee M."/>
            <person name="Carver A."/>
            <person name="Chen C."/>
            <person name="Cichocki N."/>
            <person name="Clum A."/>
            <person name="Culley D."/>
            <person name="Crous P.W."/>
            <person name="Fauchery L."/>
            <person name="Girlanda M."/>
            <person name="Hayes R."/>
            <person name="Keri Z."/>
            <person name="LaButti K."/>
            <person name="Lipzen A."/>
            <person name="Lombard V."/>
            <person name="Magnuson J."/>
            <person name="Maillard F."/>
            <person name="Morin E."/>
            <person name="Murat C."/>
            <person name="Nolan M."/>
            <person name="Ohm R."/>
            <person name="Pangilinan J."/>
            <person name="Pereira M."/>
            <person name="Perotto S."/>
            <person name="Peter M."/>
            <person name="Riley R."/>
            <person name="Sitrit Y."/>
            <person name="Stielow B."/>
            <person name="Szollosi G."/>
            <person name="Zifcakova L."/>
            <person name="Stursova M."/>
            <person name="Spatafora J.W."/>
            <person name="Tedersoo L."/>
            <person name="Vaario L.-M."/>
            <person name="Yamada A."/>
            <person name="Yan M."/>
            <person name="Wang P."/>
            <person name="Xu J."/>
            <person name="Bruns T."/>
            <person name="Baldrian P."/>
            <person name="Vilgalys R."/>
            <person name="Henrissat B."/>
            <person name="Grigoriev I.V."/>
            <person name="Hibbett D."/>
            <person name="Nagy L.G."/>
            <person name="Martin F.M."/>
        </authorList>
    </citation>
    <scope>NUCLEOTIDE SEQUENCE</scope>
    <source>
        <strain evidence="14">Prilba</strain>
    </source>
</reference>
<evidence type="ECO:0000256" key="2">
    <source>
        <dbReference type="ARBA" id="ARBA00022679"/>
    </source>
</evidence>